<keyword evidence="2" id="KW-0597">Phosphoprotein</keyword>
<feature type="domain" description="HTH luxR-type" evidence="3">
    <location>
        <begin position="147"/>
        <end position="212"/>
    </location>
</feature>
<dbReference type="HOGENOM" id="CLU_000445_90_1_10"/>
<evidence type="ECO:0000259" key="4">
    <source>
        <dbReference type="PROSITE" id="PS50110"/>
    </source>
</evidence>
<name>E4RSN0_LEAB4</name>
<evidence type="ECO:0000256" key="1">
    <source>
        <dbReference type="ARBA" id="ARBA00023125"/>
    </source>
</evidence>
<reference evidence="5 6" key="2">
    <citation type="journal article" date="2011" name="Stand. Genomic Sci.">
        <title>Complete genome sequence of Leadbetterella byssophila type strain (4M15).</title>
        <authorList>
            <person name="Abt B."/>
            <person name="Teshima H."/>
            <person name="Lucas S."/>
            <person name="Lapidus A."/>
            <person name="Del Rio T.G."/>
            <person name="Nolan M."/>
            <person name="Tice H."/>
            <person name="Cheng J.F."/>
            <person name="Pitluck S."/>
            <person name="Liolios K."/>
            <person name="Pagani I."/>
            <person name="Ivanova N."/>
            <person name="Mavromatis K."/>
            <person name="Pati A."/>
            <person name="Tapia R."/>
            <person name="Han C."/>
            <person name="Goodwin L."/>
            <person name="Chen A."/>
            <person name="Palaniappan K."/>
            <person name="Land M."/>
            <person name="Hauser L."/>
            <person name="Chang Y.J."/>
            <person name="Jeffries C.D."/>
            <person name="Rohde M."/>
            <person name="Goker M."/>
            <person name="Tindall B.J."/>
            <person name="Detter J.C."/>
            <person name="Woyke T."/>
            <person name="Bristow J."/>
            <person name="Eisen J.A."/>
            <person name="Markowitz V."/>
            <person name="Hugenholtz P."/>
            <person name="Klenk H.P."/>
            <person name="Kyrpides N.C."/>
        </authorList>
    </citation>
    <scope>NUCLEOTIDE SEQUENCE [LARGE SCALE GENOMIC DNA]</scope>
    <source>
        <strain evidence="6">DSM 17132 / JCM 16389 / KACC 11308 / NBRC 106382 / 4M15</strain>
    </source>
</reference>
<dbReference type="AlphaFoldDB" id="E4RSN0"/>
<dbReference type="Gene3D" id="1.10.10.10">
    <property type="entry name" value="Winged helix-like DNA-binding domain superfamily/Winged helix DNA-binding domain"/>
    <property type="match status" value="1"/>
</dbReference>
<dbReference type="InterPro" id="IPR016032">
    <property type="entry name" value="Sig_transdc_resp-reg_C-effctor"/>
</dbReference>
<feature type="modified residue" description="4-aspartylphosphate" evidence="2">
    <location>
        <position position="64"/>
    </location>
</feature>
<dbReference type="Pfam" id="PF00196">
    <property type="entry name" value="GerE"/>
    <property type="match status" value="1"/>
</dbReference>
<evidence type="ECO:0000313" key="5">
    <source>
        <dbReference type="EMBL" id="ADQ15880.1"/>
    </source>
</evidence>
<dbReference type="Gene3D" id="3.40.50.2300">
    <property type="match status" value="1"/>
</dbReference>
<evidence type="ECO:0000259" key="3">
    <source>
        <dbReference type="PROSITE" id="PS50043"/>
    </source>
</evidence>
<proteinExistence type="predicted"/>
<accession>E4RSN0</accession>
<dbReference type="Proteomes" id="UP000007435">
    <property type="component" value="Chromosome"/>
</dbReference>
<dbReference type="PANTHER" id="PTHR45566">
    <property type="entry name" value="HTH-TYPE TRANSCRIPTIONAL REGULATOR YHJB-RELATED"/>
    <property type="match status" value="1"/>
</dbReference>
<dbReference type="EMBL" id="CP002305">
    <property type="protein sequence ID" value="ADQ15880.1"/>
    <property type="molecule type" value="Genomic_DNA"/>
</dbReference>
<dbReference type="PROSITE" id="PS50110">
    <property type="entry name" value="RESPONSE_REGULATORY"/>
    <property type="match status" value="1"/>
</dbReference>
<dbReference type="eggNOG" id="COG2197">
    <property type="taxonomic scope" value="Bacteria"/>
</dbReference>
<dbReference type="InterPro" id="IPR051015">
    <property type="entry name" value="EvgA-like"/>
</dbReference>
<dbReference type="PRINTS" id="PR00038">
    <property type="entry name" value="HTHLUXR"/>
</dbReference>
<dbReference type="InterPro" id="IPR036388">
    <property type="entry name" value="WH-like_DNA-bd_sf"/>
</dbReference>
<feature type="domain" description="Response regulatory" evidence="4">
    <location>
        <begin position="10"/>
        <end position="129"/>
    </location>
</feature>
<dbReference type="CDD" id="cd06170">
    <property type="entry name" value="LuxR_C_like"/>
    <property type="match status" value="1"/>
</dbReference>
<dbReference type="SUPFAM" id="SSF46894">
    <property type="entry name" value="C-terminal effector domain of the bipartite response regulators"/>
    <property type="match status" value="1"/>
</dbReference>
<evidence type="ECO:0000256" key="2">
    <source>
        <dbReference type="PROSITE-ProRule" id="PRU00169"/>
    </source>
</evidence>
<keyword evidence="1" id="KW-0238">DNA-binding</keyword>
<dbReference type="KEGG" id="lby:Lbys_0084"/>
<dbReference type="GO" id="GO:0006355">
    <property type="term" value="P:regulation of DNA-templated transcription"/>
    <property type="evidence" value="ECO:0007669"/>
    <property type="project" value="InterPro"/>
</dbReference>
<evidence type="ECO:0000313" key="6">
    <source>
        <dbReference type="Proteomes" id="UP000007435"/>
    </source>
</evidence>
<gene>
    <name evidence="5" type="ordered locus">Lbys_0084</name>
</gene>
<dbReference type="PANTHER" id="PTHR45566:SF2">
    <property type="entry name" value="NARL SUBFAMILY"/>
    <property type="match status" value="1"/>
</dbReference>
<sequence>MNNANFKNVSAIILDDHKLFADSFAKLVEFTTLFKSVNVYYNDQDLIHSLIRFRSKDPIFLFVDYYLGEKSLPLFINDLRRVSKGIKIIVVSSLANPYLLQDLQKYSPDGILSKTATADELFDCIHEIFSGSTFVSPSVKSIMDSAEDDAGVPFTNREIELLQYFAKGLSINGAAEELKLSKHTIAAHRRKMMLKTNTSSITALLAEAKRLGVI</sequence>
<dbReference type="STRING" id="649349.Lbys_0084"/>
<dbReference type="RefSeq" id="WP_013406937.1">
    <property type="nucleotide sequence ID" value="NC_014655.1"/>
</dbReference>
<dbReference type="PROSITE" id="PS50043">
    <property type="entry name" value="HTH_LUXR_2"/>
    <property type="match status" value="1"/>
</dbReference>
<dbReference type="GO" id="GO:0003677">
    <property type="term" value="F:DNA binding"/>
    <property type="evidence" value="ECO:0007669"/>
    <property type="project" value="UniProtKB-KW"/>
</dbReference>
<dbReference type="InterPro" id="IPR001789">
    <property type="entry name" value="Sig_transdc_resp-reg_receiver"/>
</dbReference>
<dbReference type="GO" id="GO:0000160">
    <property type="term" value="P:phosphorelay signal transduction system"/>
    <property type="evidence" value="ECO:0007669"/>
    <property type="project" value="InterPro"/>
</dbReference>
<organism evidence="5 6">
    <name type="scientific">Leadbetterella byssophila (strain DSM 17132 / JCM 16389 / KACC 11308 / NBRC 106382 / 4M15)</name>
    <dbReference type="NCBI Taxonomy" id="649349"/>
    <lineage>
        <taxon>Bacteria</taxon>
        <taxon>Pseudomonadati</taxon>
        <taxon>Bacteroidota</taxon>
        <taxon>Cytophagia</taxon>
        <taxon>Cytophagales</taxon>
        <taxon>Leadbetterellaceae</taxon>
        <taxon>Leadbetterella</taxon>
    </lineage>
</organism>
<dbReference type="InterPro" id="IPR000792">
    <property type="entry name" value="Tscrpt_reg_LuxR_C"/>
</dbReference>
<dbReference type="InterPro" id="IPR011006">
    <property type="entry name" value="CheY-like_superfamily"/>
</dbReference>
<protein>
    <submittedName>
        <fullName evidence="5">Two component transcriptional regulator, LuxR family</fullName>
    </submittedName>
</protein>
<dbReference type="OrthoDB" id="9797341at2"/>
<dbReference type="SUPFAM" id="SSF52172">
    <property type="entry name" value="CheY-like"/>
    <property type="match status" value="1"/>
</dbReference>
<dbReference type="SMART" id="SM00421">
    <property type="entry name" value="HTH_LUXR"/>
    <property type="match status" value="1"/>
</dbReference>
<keyword evidence="6" id="KW-1185">Reference proteome</keyword>
<reference key="1">
    <citation type="submission" date="2010-11" db="EMBL/GenBank/DDBJ databases">
        <title>The complete genome of Leadbetterella byssophila DSM 17132.</title>
        <authorList>
            <consortium name="US DOE Joint Genome Institute (JGI-PGF)"/>
            <person name="Lucas S."/>
            <person name="Copeland A."/>
            <person name="Lapidus A."/>
            <person name="Glavina del Rio T."/>
            <person name="Dalin E."/>
            <person name="Tice H."/>
            <person name="Bruce D."/>
            <person name="Goodwin L."/>
            <person name="Pitluck S."/>
            <person name="Kyrpides N."/>
            <person name="Mavromatis K."/>
            <person name="Ivanova N."/>
            <person name="Teshima H."/>
            <person name="Brettin T."/>
            <person name="Detter J.C."/>
            <person name="Han C."/>
            <person name="Tapia R."/>
            <person name="Land M."/>
            <person name="Hauser L."/>
            <person name="Markowitz V."/>
            <person name="Cheng J.-F."/>
            <person name="Hugenholtz P."/>
            <person name="Woyke T."/>
            <person name="Wu D."/>
            <person name="Tindall B."/>
            <person name="Pomrenke H.G."/>
            <person name="Brambilla E."/>
            <person name="Klenk H.-P."/>
            <person name="Eisen J.A."/>
        </authorList>
    </citation>
    <scope>NUCLEOTIDE SEQUENCE [LARGE SCALE GENOMIC DNA]</scope>
    <source>
        <strain>DSM 17132</strain>
    </source>
</reference>